<sequence length="483" mass="55232">MKGDGTLIDYGELFLERADWLKYQLYVVLSRPYVKDVTITDLAVMMNSKYQPTYNIFQELLDDLVDLSGEPRENVRTAMLAGVDLPLSLDAYRANLVQNSLVYRLVDYVIKSPSPSASQFCDQEFVSRSTISRKLKPLNALLKQYGLKFKLAKFAFDGNEINIRYFLFTMYWWAYRGTTWPFASVDRKQLEEEFEAITIVPDRPLTHLQQLYFLAIGHLRVGKQARIKQTVSLQLLDGKVNRHNLRHGCIRPPFTSLDVAAFNFFQISQSRFDVRTRRPESAAVEMDLMFDDQTSVVMNSLVANVYRAECGDIDDDLYLNLLRVISGFFICGGPVPQAQDYVGGAMLAIPNEIQQILKQAIAALPEAKEFDVFRTFEERFILMIGPLIVPYLGNVQQHRRLQVRLSVDPMAEGLRELREFVNCVPWVAGVSDTDCDLVIGSRDSLQEVQPDFSWYANALSLSPYRESLIRTIVDKQTHLNVIA</sequence>
<accession>A0A0R1R997</accession>
<comment type="caution">
    <text evidence="2">The sequence shown here is derived from an EMBL/GenBank/DDBJ whole genome shotgun (WGS) entry which is preliminary data.</text>
</comment>
<organism evidence="2 3">
    <name type="scientific">Lacticaseibacillus manihotivorans DSM 13343 = JCM 12514</name>
    <dbReference type="NCBI Taxonomy" id="1423769"/>
    <lineage>
        <taxon>Bacteria</taxon>
        <taxon>Bacillati</taxon>
        <taxon>Bacillota</taxon>
        <taxon>Bacilli</taxon>
        <taxon>Lactobacillales</taxon>
        <taxon>Lactobacillaceae</taxon>
        <taxon>Lacticaseibacillus</taxon>
    </lineage>
</organism>
<dbReference type="AlphaFoldDB" id="A0A0R1R997"/>
<keyword evidence="3" id="KW-1185">Reference proteome</keyword>
<dbReference type="EMBL" id="AZEU01000012">
    <property type="protein sequence ID" value="KRL53527.1"/>
    <property type="molecule type" value="Genomic_DNA"/>
</dbReference>
<dbReference type="Proteomes" id="UP000051790">
    <property type="component" value="Unassembled WGS sequence"/>
</dbReference>
<protein>
    <recommendedName>
        <fullName evidence="1">Mga helix-turn-helix domain-containing protein</fullName>
    </recommendedName>
</protein>
<dbReference type="OrthoDB" id="2188960at2"/>
<feature type="domain" description="Mga helix-turn-helix" evidence="1">
    <location>
        <begin position="89"/>
        <end position="171"/>
    </location>
</feature>
<proteinExistence type="predicted"/>
<dbReference type="Pfam" id="PF05043">
    <property type="entry name" value="Mga"/>
    <property type="match status" value="1"/>
</dbReference>
<gene>
    <name evidence="2" type="ORF">FD01_GL000445</name>
</gene>
<dbReference type="Gene3D" id="1.10.10.10">
    <property type="entry name" value="Winged helix-like DNA-binding domain superfamily/Winged helix DNA-binding domain"/>
    <property type="match status" value="1"/>
</dbReference>
<evidence type="ECO:0000313" key="2">
    <source>
        <dbReference type="EMBL" id="KRL53527.1"/>
    </source>
</evidence>
<evidence type="ECO:0000313" key="3">
    <source>
        <dbReference type="Proteomes" id="UP000051790"/>
    </source>
</evidence>
<dbReference type="InterPro" id="IPR036388">
    <property type="entry name" value="WH-like_DNA-bd_sf"/>
</dbReference>
<name>A0A0R1R997_9LACO</name>
<dbReference type="InterPro" id="IPR007737">
    <property type="entry name" value="Mga_HTH"/>
</dbReference>
<dbReference type="RefSeq" id="WP_056962264.1">
    <property type="nucleotide sequence ID" value="NZ_AZEU01000012.1"/>
</dbReference>
<evidence type="ECO:0000259" key="1">
    <source>
        <dbReference type="Pfam" id="PF05043"/>
    </source>
</evidence>
<reference evidence="2 3" key="1">
    <citation type="journal article" date="2015" name="Genome Announc.">
        <title>Expanding the biotechnology potential of lactobacilli through comparative genomics of 213 strains and associated genera.</title>
        <authorList>
            <person name="Sun Z."/>
            <person name="Harris H.M."/>
            <person name="McCann A."/>
            <person name="Guo C."/>
            <person name="Argimon S."/>
            <person name="Zhang W."/>
            <person name="Yang X."/>
            <person name="Jeffery I.B."/>
            <person name="Cooney J.C."/>
            <person name="Kagawa T.F."/>
            <person name="Liu W."/>
            <person name="Song Y."/>
            <person name="Salvetti E."/>
            <person name="Wrobel A."/>
            <person name="Rasinkangas P."/>
            <person name="Parkhill J."/>
            <person name="Rea M.C."/>
            <person name="O'Sullivan O."/>
            <person name="Ritari J."/>
            <person name="Douillard F.P."/>
            <person name="Paul Ross R."/>
            <person name="Yang R."/>
            <person name="Briner A.E."/>
            <person name="Felis G.E."/>
            <person name="de Vos W.M."/>
            <person name="Barrangou R."/>
            <person name="Klaenhammer T.R."/>
            <person name="Caufield P.W."/>
            <person name="Cui Y."/>
            <person name="Zhang H."/>
            <person name="O'Toole P.W."/>
        </authorList>
    </citation>
    <scope>NUCLEOTIDE SEQUENCE [LARGE SCALE GENOMIC DNA]</scope>
    <source>
        <strain evidence="2 3">DSM 13343</strain>
    </source>
</reference>
<dbReference type="PATRIC" id="fig|1423769.4.peg.476"/>